<organism evidence="2 3">
    <name type="scientific">Halomonas ventosae</name>
    <dbReference type="NCBI Taxonomy" id="229007"/>
    <lineage>
        <taxon>Bacteria</taxon>
        <taxon>Pseudomonadati</taxon>
        <taxon>Pseudomonadota</taxon>
        <taxon>Gammaproteobacteria</taxon>
        <taxon>Oceanospirillales</taxon>
        <taxon>Halomonadaceae</taxon>
        <taxon>Halomonas</taxon>
    </lineage>
</organism>
<name>A0A4R6ZDJ9_9GAMM</name>
<dbReference type="EMBL" id="SNZJ01000028">
    <property type="protein sequence ID" value="TDR50207.1"/>
    <property type="molecule type" value="Genomic_DNA"/>
</dbReference>
<evidence type="ECO:0000313" key="2">
    <source>
        <dbReference type="EMBL" id="TDR50207.1"/>
    </source>
</evidence>
<dbReference type="InterPro" id="IPR013381">
    <property type="entry name" value="CRISPR-assoc_prot_Cse1"/>
</dbReference>
<accession>A0A4R6ZDJ9</accession>
<evidence type="ECO:0000256" key="1">
    <source>
        <dbReference type="SAM" id="MobiDB-lite"/>
    </source>
</evidence>
<evidence type="ECO:0000313" key="3">
    <source>
        <dbReference type="Proteomes" id="UP000295212"/>
    </source>
</evidence>
<dbReference type="AlphaFoldDB" id="A0A4R6ZDJ9"/>
<comment type="caution">
    <text evidence="2">The sequence shown here is derived from an EMBL/GenBank/DDBJ whole genome shotgun (WGS) entry which is preliminary data.</text>
</comment>
<feature type="compositionally biased region" description="Polar residues" evidence="1">
    <location>
        <begin position="522"/>
        <end position="532"/>
    </location>
</feature>
<dbReference type="Proteomes" id="UP000295212">
    <property type="component" value="Unassembled WGS sequence"/>
</dbReference>
<dbReference type="NCBIfam" id="TIGR02547">
    <property type="entry name" value="casA_cse1"/>
    <property type="match status" value="2"/>
</dbReference>
<dbReference type="RefSeq" id="WP_166644664.1">
    <property type="nucleotide sequence ID" value="NZ_SNZJ01000028.1"/>
</dbReference>
<dbReference type="Pfam" id="PF09481">
    <property type="entry name" value="CRISPR_Cse1"/>
    <property type="match status" value="1"/>
</dbReference>
<sequence length="532" mass="59585">MENRFNLIDEPWIPVADVGRVSLREVFARPDLRALGGNPIQKLALTKLLLSIAQAACTPDDEAEWAERGVEGLSARCLDYLEEWHGSFYLQGERPFLQVPAVADCIAERTERRLEAAKTKGKREEAIASGQPRSLGAGFYPDMPSANNTLLSHTLFEKPMDDADQAVFLVTLMNFAFGGKRVEGDLTSLAGRALGNRYSAPAGPSLGGWTGQLHTLVTTGDLRRDLWINLMTREAIAAANRWPEGVGRPVWEAMPAHEEDDRAEALKRSYQSCLVALSRFALLQEGGIFYLDGINYPGIKEGWFEPSLLLDQSGKDIKVKYVNLDRKPWRELHAFLDFLSLSERSGFESLGLQQGVSRMRDLGESLCIWTGGLKVSANSGDQSVKQADDFLESMVWLQGSDLGADWLDNLKHEMAGLEQLSRKLYACVRDYYRDLKATPDMAAAQADRASHLFWQLCERDFSALTEHCDPGEEGAAMRRALRRRFFGHVTNCFEQCAPRETARQLEVWARRQPRPGTYLDSPRQTPTEPQEA</sequence>
<feature type="region of interest" description="Disordered" evidence="1">
    <location>
        <begin position="511"/>
        <end position="532"/>
    </location>
</feature>
<reference evidence="2 3" key="1">
    <citation type="submission" date="2019-03" db="EMBL/GenBank/DDBJ databases">
        <title>Genomic Encyclopedia of Type Strains, Phase III (KMG-III): the genomes of soil and plant-associated and newly described type strains.</title>
        <authorList>
            <person name="Whitman W."/>
        </authorList>
    </citation>
    <scope>NUCLEOTIDE SEQUENCE [LARGE SCALE GENOMIC DNA]</scope>
    <source>
        <strain evidence="2 3">CECT 5797</strain>
    </source>
</reference>
<protein>
    <submittedName>
        <fullName evidence="2">CRISPR-associated Cse1 family protein</fullName>
    </submittedName>
</protein>
<proteinExistence type="predicted"/>
<gene>
    <name evidence="2" type="ORF">DFP85_1285</name>
</gene>